<dbReference type="Pfam" id="PF24161">
    <property type="entry name" value="CCDC39"/>
    <property type="match status" value="1"/>
</dbReference>
<feature type="coiled-coil region" evidence="5">
    <location>
        <begin position="166"/>
        <end position="193"/>
    </location>
</feature>
<comment type="similarity">
    <text evidence="1">Belongs to the CCDC39 family.</text>
</comment>
<protein>
    <recommendedName>
        <fullName evidence="2">Coiled-coil domain-containing protein 39</fullName>
    </recommendedName>
</protein>
<evidence type="ECO:0000256" key="5">
    <source>
        <dbReference type="SAM" id="Coils"/>
    </source>
</evidence>
<dbReference type="GO" id="GO:0005930">
    <property type="term" value="C:axoneme"/>
    <property type="evidence" value="ECO:0007669"/>
    <property type="project" value="InterPro"/>
</dbReference>
<dbReference type="GO" id="GO:0036159">
    <property type="term" value="P:inner dynein arm assembly"/>
    <property type="evidence" value="ECO:0007669"/>
    <property type="project" value="InterPro"/>
</dbReference>
<dbReference type="GO" id="GO:0005576">
    <property type="term" value="C:extracellular region"/>
    <property type="evidence" value="ECO:0007669"/>
    <property type="project" value="GOC"/>
</dbReference>
<evidence type="ECO:0000256" key="4">
    <source>
        <dbReference type="ARBA" id="ARBA00045182"/>
    </source>
</evidence>
<gene>
    <name evidence="8" type="primary">LOC107274239</name>
</gene>
<dbReference type="GO" id="GO:0060287">
    <property type="term" value="P:epithelial cilium movement involved in determination of left/right asymmetry"/>
    <property type="evidence" value="ECO:0007669"/>
    <property type="project" value="TreeGrafter"/>
</dbReference>
<proteinExistence type="inferred from homology"/>
<evidence type="ECO:0000256" key="2">
    <source>
        <dbReference type="ARBA" id="ARBA00016725"/>
    </source>
</evidence>
<dbReference type="KEGG" id="ccin:107274239"/>
<dbReference type="RefSeq" id="XP_015608661.1">
    <property type="nucleotide sequence ID" value="XM_015753175.2"/>
</dbReference>
<dbReference type="GO" id="GO:0060285">
    <property type="term" value="P:cilium-dependent cell motility"/>
    <property type="evidence" value="ECO:0007669"/>
    <property type="project" value="TreeGrafter"/>
</dbReference>
<name>A0AAJ7CEL3_CEPCN</name>
<evidence type="ECO:0000313" key="7">
    <source>
        <dbReference type="Proteomes" id="UP000694920"/>
    </source>
</evidence>
<feature type="coiled-coil region" evidence="5">
    <location>
        <begin position="103"/>
        <end position="137"/>
    </location>
</feature>
<dbReference type="Proteomes" id="UP000694920">
    <property type="component" value="Unplaced"/>
</dbReference>
<dbReference type="PANTHER" id="PTHR18962:SF0">
    <property type="entry name" value="COILED-COIL DOMAIN-CONTAINING PROTEIN 39"/>
    <property type="match status" value="1"/>
</dbReference>
<keyword evidence="3 5" id="KW-0175">Coiled coil</keyword>
<feature type="coiled-coil region" evidence="5">
    <location>
        <begin position="470"/>
        <end position="500"/>
    </location>
</feature>
<sequence length="967" mass="112968">MLAVEEILNELGWADGFRIPIANEENKQLEEEIERKSTYKASLSVKLERLRNRVEAIAKHTGNVLAEQEHNKKLIQAHSLQLDAEEHLFRTAESINSNVTQETREFQRERKDIAQRIAQKEAQIRKLTTKLAASEKVARLDKERLLEWDEALAREEEDSRLIENYMKLDKKKFKELELRRQRLKGQLDRYRAAIVSSVNEAYEMEVVIDGTAKLYVKALKERRQLIRQWTQSVLMLRQRDAALEQLLREMENLREIAREKVQLLGEAEEFCESQISNNKQLERTIKRLEEKLVSLRADHHGLVEGIGACALELDTQKKVLKEFARRVQRIQADAKQKKRQISMKRKKSEESAKQVLDLKATLQDIEGQRFNTADRTKQLEGMIETEEEHRTLINREATRLQGLALRSSQRLVDLEGQKKILDLQIKSERKKIHALQAFRTREEQELESKQEAVYNLDFEIQKYEMRLEHLAGVERDKEEVEKKRKTVEELEKILREKTDISKLLQSQIINLEHDMRKVSNSLANDDVELQRLRNKKQDLTLLMDCGEKQLKNMQSLNEEKQVAENILRLRVSQVEQVTSMIGRKVYNLEKYKVQIEAAMQERKTEIKVQTESLNIQRRLATSESSELRGAVAERMIRIQQLQTRYDNYMSTFGSTSDGSPLTATYFKVQSAQEKYLLQEQGDRLDERIRRTEQEIQSMENTLRIVNVCNEKYKLSLGTVDESGVERTEQKKLDEEMFNVLQKMRQKQAILEEAAIDLKAMEHNYSQLLDDLERTEKEKLEKQRHLDNLEKQISEQKEKEFRADKSLHKVFKDIQNMCTCTDDHTLLLQEQDIAVRELQEQNGLALQRIMEFIIRHAESEPYVKKLLAEKNMILPCVNYFKPSPTVSRCGSSASSFSSKRFFKSGSRADLTTFRESVGAIVNVVASFDDIISTTRSISKLNRRPKKRDEKSKGYNSSGMSSKHSTRKK</sequence>
<dbReference type="InterPro" id="IPR033290">
    <property type="entry name" value="CCDC39"/>
</dbReference>
<evidence type="ECO:0000256" key="1">
    <source>
        <dbReference type="ARBA" id="ARBA00005805"/>
    </source>
</evidence>
<reference evidence="8" key="1">
    <citation type="submission" date="2025-08" db="UniProtKB">
        <authorList>
            <consortium name="RefSeq"/>
        </authorList>
    </citation>
    <scope>IDENTIFICATION</scope>
</reference>
<feature type="coiled-coil region" evidence="5">
    <location>
        <begin position="740"/>
        <end position="798"/>
    </location>
</feature>
<feature type="compositionally biased region" description="Polar residues" evidence="6">
    <location>
        <begin position="952"/>
        <end position="961"/>
    </location>
</feature>
<dbReference type="PANTHER" id="PTHR18962">
    <property type="entry name" value="COILED-COIL DOMAIN-CONTAINING PROTEIN 39"/>
    <property type="match status" value="1"/>
</dbReference>
<feature type="region of interest" description="Disordered" evidence="6">
    <location>
        <begin position="937"/>
        <end position="967"/>
    </location>
</feature>
<evidence type="ECO:0000256" key="6">
    <source>
        <dbReference type="SAM" id="MobiDB-lite"/>
    </source>
</evidence>
<organism evidence="7 8">
    <name type="scientific">Cephus cinctus</name>
    <name type="common">Wheat stem sawfly</name>
    <dbReference type="NCBI Taxonomy" id="211228"/>
    <lineage>
        <taxon>Eukaryota</taxon>
        <taxon>Metazoa</taxon>
        <taxon>Ecdysozoa</taxon>
        <taxon>Arthropoda</taxon>
        <taxon>Hexapoda</taxon>
        <taxon>Insecta</taxon>
        <taxon>Pterygota</taxon>
        <taxon>Neoptera</taxon>
        <taxon>Endopterygota</taxon>
        <taxon>Hymenoptera</taxon>
        <taxon>Cephoidea</taxon>
        <taxon>Cephidae</taxon>
        <taxon>Cephus</taxon>
    </lineage>
</organism>
<dbReference type="GeneID" id="107274239"/>
<comment type="function">
    <text evidence="4">Required for assembly of dynein regulatory complex (DRC) and inner dynein arm (IDA) complexes, which are responsible for ciliary beat regulation, thereby playing a central role in motility in cilia and flagella. Probably acts together with CCDC40 to form a molecular ruler that determines the 96 nanometer (nm) repeat length and arrangements of components in cilia and flagella. Not required for outer dynein arm complexes assembly.</text>
</comment>
<dbReference type="AlphaFoldDB" id="A0AAJ7CEL3"/>
<dbReference type="CTD" id="339829"/>
<keyword evidence="7" id="KW-1185">Reference proteome</keyword>
<accession>A0AAJ7CEL3</accession>
<feature type="coiled-coil region" evidence="5">
    <location>
        <begin position="236"/>
        <end position="347"/>
    </location>
</feature>
<evidence type="ECO:0000313" key="8">
    <source>
        <dbReference type="RefSeq" id="XP_015608661.1"/>
    </source>
</evidence>
<evidence type="ECO:0000256" key="3">
    <source>
        <dbReference type="ARBA" id="ARBA00023054"/>
    </source>
</evidence>